<evidence type="ECO:0000313" key="1">
    <source>
        <dbReference type="EMBL" id="PPK80653.1"/>
    </source>
</evidence>
<dbReference type="InterPro" id="IPR036388">
    <property type="entry name" value="WH-like_DNA-bd_sf"/>
</dbReference>
<sequence length="144" mass="16214">MISNKAEYENMTIKILNTIISGEIPLPEMFPECNKIDFDQILEQCINEDFITGLESDRMSDGKLHYNRIFQPYVTFKGLSFIDSVKQTEALEISKAAEQKSIKAALKANKSYIISVVAILVSVLANLDKIAHNVQKVLSYLNTP</sequence>
<keyword evidence="2" id="KW-1185">Reference proteome</keyword>
<protein>
    <submittedName>
        <fullName evidence="1">Uncharacterized protein</fullName>
    </submittedName>
</protein>
<gene>
    <name evidence="1" type="ORF">BXY41_106243</name>
</gene>
<evidence type="ECO:0000313" key="2">
    <source>
        <dbReference type="Proteomes" id="UP000237749"/>
    </source>
</evidence>
<accession>A0A2S6HSM8</accession>
<name>A0A2S6HSM8_9FIRM</name>
<organism evidence="1 2">
    <name type="scientific">Lacrimispora xylanisolvens</name>
    <dbReference type="NCBI Taxonomy" id="384636"/>
    <lineage>
        <taxon>Bacteria</taxon>
        <taxon>Bacillati</taxon>
        <taxon>Bacillota</taxon>
        <taxon>Clostridia</taxon>
        <taxon>Lachnospirales</taxon>
        <taxon>Lachnospiraceae</taxon>
        <taxon>Lacrimispora</taxon>
    </lineage>
</organism>
<dbReference type="Proteomes" id="UP000237749">
    <property type="component" value="Unassembled WGS sequence"/>
</dbReference>
<dbReference type="AlphaFoldDB" id="A0A2S6HSM8"/>
<dbReference type="EMBL" id="PTJA01000006">
    <property type="protein sequence ID" value="PPK80653.1"/>
    <property type="molecule type" value="Genomic_DNA"/>
</dbReference>
<reference evidence="1 2" key="1">
    <citation type="submission" date="2018-02" db="EMBL/GenBank/DDBJ databases">
        <title>Genomic Encyclopedia of Archaeal and Bacterial Type Strains, Phase II (KMG-II): from individual species to whole genera.</title>
        <authorList>
            <person name="Goeker M."/>
        </authorList>
    </citation>
    <scope>NUCLEOTIDE SEQUENCE [LARGE SCALE GENOMIC DNA]</scope>
    <source>
        <strain evidence="1 2">DSM 3808</strain>
    </source>
</reference>
<proteinExistence type="predicted"/>
<comment type="caution">
    <text evidence="1">The sequence shown here is derived from an EMBL/GenBank/DDBJ whole genome shotgun (WGS) entry which is preliminary data.</text>
</comment>
<dbReference type="Gene3D" id="1.10.10.10">
    <property type="entry name" value="Winged helix-like DNA-binding domain superfamily/Winged helix DNA-binding domain"/>
    <property type="match status" value="1"/>
</dbReference>
<dbReference type="RefSeq" id="WP_104437336.1">
    <property type="nucleotide sequence ID" value="NZ_PTJA01000006.1"/>
</dbReference>